<dbReference type="PANTHER" id="PTHR47893">
    <property type="entry name" value="REGULATORY PROTEIN PCHR"/>
    <property type="match status" value="1"/>
</dbReference>
<gene>
    <name evidence="4" type="ORF">KMW28_25375</name>
</gene>
<dbReference type="Pfam" id="PF12833">
    <property type="entry name" value="HTH_18"/>
    <property type="match status" value="1"/>
</dbReference>
<evidence type="ECO:0000256" key="1">
    <source>
        <dbReference type="ARBA" id="ARBA00023015"/>
    </source>
</evidence>
<dbReference type="PROSITE" id="PS01124">
    <property type="entry name" value="HTH_ARAC_FAMILY_2"/>
    <property type="match status" value="1"/>
</dbReference>
<dbReference type="RefSeq" id="WP_169663715.1">
    <property type="nucleotide sequence ID" value="NZ_CP076133.1"/>
</dbReference>
<dbReference type="Proteomes" id="UP000678679">
    <property type="component" value="Chromosome 2"/>
</dbReference>
<dbReference type="KEGG" id="fya:KMW28_25375"/>
<feature type="domain" description="HTH araC/xylS-type" evidence="3">
    <location>
        <begin position="225"/>
        <end position="323"/>
    </location>
</feature>
<evidence type="ECO:0000259" key="3">
    <source>
        <dbReference type="PROSITE" id="PS01124"/>
    </source>
</evidence>
<accession>A0AAX1N9U2</accession>
<keyword evidence="1" id="KW-0805">Transcription regulation</keyword>
<dbReference type="EMBL" id="CP076133">
    <property type="protein sequence ID" value="QWG04227.1"/>
    <property type="molecule type" value="Genomic_DNA"/>
</dbReference>
<protein>
    <submittedName>
        <fullName evidence="4">Helix-turn-helix domain-containing protein</fullName>
    </submittedName>
</protein>
<dbReference type="AlphaFoldDB" id="A0AAX1N9U2"/>
<organism evidence="4 5">
    <name type="scientific">Flammeovirga yaeyamensis</name>
    <dbReference type="NCBI Taxonomy" id="367791"/>
    <lineage>
        <taxon>Bacteria</taxon>
        <taxon>Pseudomonadati</taxon>
        <taxon>Bacteroidota</taxon>
        <taxon>Cytophagia</taxon>
        <taxon>Cytophagales</taxon>
        <taxon>Flammeovirgaceae</taxon>
        <taxon>Flammeovirga</taxon>
    </lineage>
</organism>
<evidence type="ECO:0000313" key="5">
    <source>
        <dbReference type="Proteomes" id="UP000678679"/>
    </source>
</evidence>
<evidence type="ECO:0000313" key="4">
    <source>
        <dbReference type="EMBL" id="QWG04227.1"/>
    </source>
</evidence>
<keyword evidence="5" id="KW-1185">Reference proteome</keyword>
<evidence type="ECO:0000256" key="2">
    <source>
        <dbReference type="ARBA" id="ARBA00023163"/>
    </source>
</evidence>
<sequence length="331" mass="38835">MEEKIIIIDTDEVNPKSYYATLEENFGAVIDGNNIYLDNNQYGMLKSFYCEYFPGLICGTTTMKANVPVRIVNRTNKKDKYVSIRIGKSGDFTSESKKSSKNITALYVYNSNQEFYIDYPVNQTIRWYYIRIPVHLIYNFIDTTNEDLLQLVKKEEAWFYFSEITSEFDKIIAELDDQIQDPVVKRGILFSKMIEVLTILQKQSSNNGLDNVVYGVHNDDLNLMFKIRDEILDDYKLIPDLQQLTKKYGMSESKLQRTFKKVFKKPILKFFNHQRLDETRKLVVSTQIDLLEIALDFGYTDLTHFSKRYHQYFGERPSITRKKSGENLLTS</sequence>
<dbReference type="InterPro" id="IPR009057">
    <property type="entry name" value="Homeodomain-like_sf"/>
</dbReference>
<dbReference type="InterPro" id="IPR053142">
    <property type="entry name" value="PchR_regulatory_protein"/>
</dbReference>
<dbReference type="GO" id="GO:0043565">
    <property type="term" value="F:sequence-specific DNA binding"/>
    <property type="evidence" value="ECO:0007669"/>
    <property type="project" value="InterPro"/>
</dbReference>
<name>A0AAX1N9U2_9BACT</name>
<dbReference type="InterPro" id="IPR018060">
    <property type="entry name" value="HTH_AraC"/>
</dbReference>
<keyword evidence="2" id="KW-0804">Transcription</keyword>
<reference evidence="4 5" key="1">
    <citation type="submission" date="2021-05" db="EMBL/GenBank/DDBJ databases">
        <title>Comparative genomic studies on the polysaccharide-degrading batcterial strains of the Flammeovirga genus.</title>
        <authorList>
            <person name="Zewei F."/>
            <person name="Zheng Z."/>
            <person name="Yu L."/>
            <person name="Ruyue G."/>
            <person name="Yanhong M."/>
            <person name="Yuanyuan C."/>
            <person name="Jingyan G."/>
            <person name="Wenjun H."/>
        </authorList>
    </citation>
    <scope>NUCLEOTIDE SEQUENCE [LARGE SCALE GENOMIC DNA]</scope>
    <source>
        <strain evidence="4 5">NBRC:100898</strain>
    </source>
</reference>
<proteinExistence type="predicted"/>
<dbReference type="PANTHER" id="PTHR47893:SF1">
    <property type="entry name" value="REGULATORY PROTEIN PCHR"/>
    <property type="match status" value="1"/>
</dbReference>
<dbReference type="SUPFAM" id="SSF46689">
    <property type="entry name" value="Homeodomain-like"/>
    <property type="match status" value="1"/>
</dbReference>
<dbReference type="Gene3D" id="1.10.10.60">
    <property type="entry name" value="Homeodomain-like"/>
    <property type="match status" value="1"/>
</dbReference>
<dbReference type="GO" id="GO:0003700">
    <property type="term" value="F:DNA-binding transcription factor activity"/>
    <property type="evidence" value="ECO:0007669"/>
    <property type="project" value="InterPro"/>
</dbReference>
<dbReference type="SMART" id="SM00342">
    <property type="entry name" value="HTH_ARAC"/>
    <property type="match status" value="1"/>
</dbReference>